<proteinExistence type="inferred from homology"/>
<gene>
    <name evidence="6" type="ORF">IPOD504_LOCUS4874</name>
</gene>
<evidence type="ECO:0000256" key="4">
    <source>
        <dbReference type="SAM" id="SignalP"/>
    </source>
</evidence>
<dbReference type="PANTHER" id="PTHR10612">
    <property type="entry name" value="APOLIPOPROTEIN D"/>
    <property type="match status" value="1"/>
</dbReference>
<comment type="similarity">
    <text evidence="1 3">Belongs to the calycin superfamily. Lipocalin family.</text>
</comment>
<dbReference type="Proteomes" id="UP000837857">
    <property type="component" value="Chromosome 16"/>
</dbReference>
<dbReference type="InterPro" id="IPR022272">
    <property type="entry name" value="Lipocalin_CS"/>
</dbReference>
<dbReference type="Gene3D" id="2.40.128.20">
    <property type="match status" value="1"/>
</dbReference>
<dbReference type="PRINTS" id="PR01273">
    <property type="entry name" value="INVTBRTCOLOR"/>
</dbReference>
<dbReference type="PIRSF" id="PIRSF036893">
    <property type="entry name" value="Lipocalin_ApoD"/>
    <property type="match status" value="1"/>
</dbReference>
<name>A0ABN8HZZ5_9NEOP</name>
<dbReference type="SUPFAM" id="SSF50814">
    <property type="entry name" value="Lipocalins"/>
    <property type="match status" value="1"/>
</dbReference>
<dbReference type="PROSITE" id="PS00213">
    <property type="entry name" value="LIPOCALIN"/>
    <property type="match status" value="1"/>
</dbReference>
<evidence type="ECO:0000313" key="6">
    <source>
        <dbReference type="EMBL" id="CAH2044973.1"/>
    </source>
</evidence>
<feature type="domain" description="Lipocalin/cytosolic fatty-acid binding" evidence="5">
    <location>
        <begin position="39"/>
        <end position="179"/>
    </location>
</feature>
<dbReference type="InterPro" id="IPR003057">
    <property type="entry name" value="Invtbrt_color"/>
</dbReference>
<dbReference type="InterPro" id="IPR012674">
    <property type="entry name" value="Calycin"/>
</dbReference>
<reference evidence="6" key="1">
    <citation type="submission" date="2022-03" db="EMBL/GenBank/DDBJ databases">
        <authorList>
            <person name="Martin H S."/>
        </authorList>
    </citation>
    <scope>NUCLEOTIDE SEQUENCE</scope>
</reference>
<dbReference type="PANTHER" id="PTHR10612:SF62">
    <property type="entry name" value="LIPOCALIN_CYTOSOLIC FATTY-ACID BINDING DOMAIN-CONTAINING PROTEIN"/>
    <property type="match status" value="1"/>
</dbReference>
<feature type="non-terminal residue" evidence="6">
    <location>
        <position position="1"/>
    </location>
</feature>
<keyword evidence="2" id="KW-1015">Disulfide bond</keyword>
<evidence type="ECO:0000313" key="7">
    <source>
        <dbReference type="Proteomes" id="UP000837857"/>
    </source>
</evidence>
<protein>
    <recommendedName>
        <fullName evidence="5">Lipocalin/cytosolic fatty-acid binding domain-containing protein</fullName>
    </recommendedName>
</protein>
<accession>A0ABN8HZZ5</accession>
<dbReference type="Pfam" id="PF00061">
    <property type="entry name" value="Lipocalin"/>
    <property type="match status" value="1"/>
</dbReference>
<sequence>MFRFLVLAFLAVASADIVYDGPCQEVKPVENFNFSAYQGLWYEVARYPNAGEEGDKGKCTTAEYTVDGENGKAKNSHVVDGVKYYIEGDLKLVGPSQVRITYTFGGVSKDSYLTILDTDYKSYSIGYSCKYFKETNKHQVFSWIKSRSKIPEAAAKETVENYLKDSKILKKSNYVVNDHSDATCGTTIAKRIEKFLD</sequence>
<organism evidence="6 7">
    <name type="scientific">Iphiclides podalirius</name>
    <name type="common">scarce swallowtail</name>
    <dbReference type="NCBI Taxonomy" id="110791"/>
    <lineage>
        <taxon>Eukaryota</taxon>
        <taxon>Metazoa</taxon>
        <taxon>Ecdysozoa</taxon>
        <taxon>Arthropoda</taxon>
        <taxon>Hexapoda</taxon>
        <taxon>Insecta</taxon>
        <taxon>Pterygota</taxon>
        <taxon>Neoptera</taxon>
        <taxon>Endopterygota</taxon>
        <taxon>Lepidoptera</taxon>
        <taxon>Glossata</taxon>
        <taxon>Ditrysia</taxon>
        <taxon>Papilionoidea</taxon>
        <taxon>Papilionidae</taxon>
        <taxon>Papilioninae</taxon>
        <taxon>Iphiclides</taxon>
    </lineage>
</organism>
<evidence type="ECO:0000259" key="5">
    <source>
        <dbReference type="Pfam" id="PF00061"/>
    </source>
</evidence>
<feature type="signal peptide" evidence="4">
    <location>
        <begin position="1"/>
        <end position="15"/>
    </location>
</feature>
<evidence type="ECO:0000256" key="1">
    <source>
        <dbReference type="ARBA" id="ARBA00006889"/>
    </source>
</evidence>
<evidence type="ECO:0000256" key="2">
    <source>
        <dbReference type="ARBA" id="ARBA00023157"/>
    </source>
</evidence>
<dbReference type="EMBL" id="OW152828">
    <property type="protein sequence ID" value="CAH2044973.1"/>
    <property type="molecule type" value="Genomic_DNA"/>
</dbReference>
<keyword evidence="4" id="KW-0732">Signal</keyword>
<evidence type="ECO:0000256" key="3">
    <source>
        <dbReference type="RuleBase" id="RU003695"/>
    </source>
</evidence>
<dbReference type="InterPro" id="IPR022271">
    <property type="entry name" value="Lipocalin_ApoD"/>
</dbReference>
<keyword evidence="7" id="KW-1185">Reference proteome</keyword>
<dbReference type="InterPro" id="IPR000566">
    <property type="entry name" value="Lipocln_cytosolic_FA-bd_dom"/>
</dbReference>
<feature type="chain" id="PRO_5046890076" description="Lipocalin/cytosolic fatty-acid binding domain-containing protein" evidence="4">
    <location>
        <begin position="16"/>
        <end position="197"/>
    </location>
</feature>